<feature type="domain" description="Heterokaryon incompatibility" evidence="2">
    <location>
        <begin position="228"/>
        <end position="387"/>
    </location>
</feature>
<dbReference type="Pfam" id="PF06985">
    <property type="entry name" value="HET"/>
    <property type="match status" value="1"/>
</dbReference>
<proteinExistence type="predicted"/>
<dbReference type="InterPro" id="IPR010730">
    <property type="entry name" value="HET"/>
</dbReference>
<organism evidence="3">
    <name type="scientific">Bionectria ochroleuca</name>
    <name type="common">Gliocladium roseum</name>
    <dbReference type="NCBI Taxonomy" id="29856"/>
    <lineage>
        <taxon>Eukaryota</taxon>
        <taxon>Fungi</taxon>
        <taxon>Dikarya</taxon>
        <taxon>Ascomycota</taxon>
        <taxon>Pezizomycotina</taxon>
        <taxon>Sordariomycetes</taxon>
        <taxon>Hypocreomycetidae</taxon>
        <taxon>Hypocreales</taxon>
        <taxon>Bionectriaceae</taxon>
        <taxon>Clonostachys</taxon>
    </lineage>
</organism>
<protein>
    <recommendedName>
        <fullName evidence="2">Heterokaryon incompatibility domain-containing protein</fullName>
    </recommendedName>
</protein>
<evidence type="ECO:0000259" key="2">
    <source>
        <dbReference type="Pfam" id="PF06985"/>
    </source>
</evidence>
<dbReference type="PANTHER" id="PTHR33112:SF16">
    <property type="entry name" value="HETEROKARYON INCOMPATIBILITY DOMAIN-CONTAINING PROTEIN"/>
    <property type="match status" value="1"/>
</dbReference>
<accession>A0A0B7K643</accession>
<dbReference type="PANTHER" id="PTHR33112">
    <property type="entry name" value="DOMAIN PROTEIN, PUTATIVE-RELATED"/>
    <property type="match status" value="1"/>
</dbReference>
<sequence length="761" mass="86950">MTAKLCDKCFVIQFNDKLLEPRVVKEVVQQDGELSTLSLSPEEDHKVLLDYHVVDTLPELPLLNESANLGCDFCSLLRREIIRAGFDYHGSMEIRLAYSWGDRWYSNTGLGALVADLNGRPDIPSILPTPTSLPNCIIFAIETDDTSVASWLQIPRLRKPDVLCEDNIQFMRETINKCTSECSHLETTGFLPTRLLYLGPGLNPSSIRLINRQDISQSSSVGQSRLKYAALSYCWGSQSDGENQLCTTSDSLEARTAGIDESSMHTVLRDAVKVCRELSIQYLWVDSLCIIQDDLSDWERESESMAFIYSHALVTICALTSNSGFETFLTRDRRHISISFSSQVNPKIVGQYSLVASGYCRDWVLIGWLALDVYRSRWNSRGWTLQESLMSPRKLYFGDSMIHFECDHFSASENGYRPPNGREHYKLDSKSDHYLVHLEQWDVMIRNNYAQRKYTNIRDTLPGLSGIAKYVSNRVGDRYLAGLWERDLPYALMWFPYCRPNTQDHISLNELVDRLCSPNPYIAPSWTSFRPLGVRVEFGLRFARPAFLRDLLSAEACVIETRITPKGENIFGEIQDGVMRIRGRVADVPADIVPLACHRWHPKLWHIKDQDRIIAYCNIDCAPKENVISRNKLLMLMLMSSEGTYSWEAMIQQWNRDRDRENFPSEDKSSNDGSSVTGSKELEDSDTEQKDSECRPLPTQSTHDFTKDYRISQGRNVYGLLLHPAREPRRFVRVGVWASVAGDGVGMSYFEQFESREVEIV</sequence>
<dbReference type="AlphaFoldDB" id="A0A0B7K643"/>
<evidence type="ECO:0000313" key="3">
    <source>
        <dbReference type="EMBL" id="CEO52664.1"/>
    </source>
</evidence>
<dbReference type="EMBL" id="CDPU01000030">
    <property type="protein sequence ID" value="CEO52664.1"/>
    <property type="molecule type" value="Genomic_DNA"/>
</dbReference>
<feature type="region of interest" description="Disordered" evidence="1">
    <location>
        <begin position="660"/>
        <end position="706"/>
    </location>
</feature>
<reference evidence="3" key="1">
    <citation type="submission" date="2015-01" db="EMBL/GenBank/DDBJ databases">
        <authorList>
            <person name="Durling Mikael"/>
        </authorList>
    </citation>
    <scope>NUCLEOTIDE SEQUENCE</scope>
</reference>
<evidence type="ECO:0000256" key="1">
    <source>
        <dbReference type="SAM" id="MobiDB-lite"/>
    </source>
</evidence>
<name>A0A0B7K643_BIOOC</name>
<gene>
    <name evidence="3" type="ORF">BN869_000008722_1</name>
</gene>
<feature type="compositionally biased region" description="Basic and acidic residues" evidence="1">
    <location>
        <begin position="660"/>
        <end position="670"/>
    </location>
</feature>